<proteinExistence type="predicted"/>
<name>A0ABW4ZJA2_9SPHI</name>
<dbReference type="InterPro" id="IPR050789">
    <property type="entry name" value="Diverse_Enzym_Activities"/>
</dbReference>
<dbReference type="PANTHER" id="PTHR43283:SF11">
    <property type="entry name" value="BETA-LACTAMASE-RELATED DOMAIN-CONTAINING PROTEIN"/>
    <property type="match status" value="1"/>
</dbReference>
<dbReference type="InterPro" id="IPR001466">
    <property type="entry name" value="Beta-lactam-related"/>
</dbReference>
<evidence type="ECO:0000313" key="3">
    <source>
        <dbReference type="EMBL" id="MFD2162053.1"/>
    </source>
</evidence>
<dbReference type="SUPFAM" id="SSF56601">
    <property type="entry name" value="beta-lactamase/transpeptidase-like"/>
    <property type="match status" value="1"/>
</dbReference>
<keyword evidence="4" id="KW-1185">Reference proteome</keyword>
<reference evidence="4" key="1">
    <citation type="journal article" date="2019" name="Int. J. Syst. Evol. Microbiol.">
        <title>The Global Catalogue of Microorganisms (GCM) 10K type strain sequencing project: providing services to taxonomists for standard genome sequencing and annotation.</title>
        <authorList>
            <consortium name="The Broad Institute Genomics Platform"/>
            <consortium name="The Broad Institute Genome Sequencing Center for Infectious Disease"/>
            <person name="Wu L."/>
            <person name="Ma J."/>
        </authorList>
    </citation>
    <scope>NUCLEOTIDE SEQUENCE [LARGE SCALE GENOMIC DNA]</scope>
    <source>
        <strain evidence="4">KCTC 42217</strain>
    </source>
</reference>
<comment type="caution">
    <text evidence="3">The sequence shown here is derived from an EMBL/GenBank/DDBJ whole genome shotgun (WGS) entry which is preliminary data.</text>
</comment>
<gene>
    <name evidence="3" type="ORF">ACFSJU_06585</name>
</gene>
<dbReference type="RefSeq" id="WP_255897990.1">
    <property type="nucleotide sequence ID" value="NZ_JAFMZO010000001.1"/>
</dbReference>
<evidence type="ECO:0000256" key="1">
    <source>
        <dbReference type="ARBA" id="ARBA00022801"/>
    </source>
</evidence>
<accession>A0ABW4ZJA2</accession>
<sequence>MKIKILNRWWPAIPVLLLILIVFMSAELDEPLNSEWLVESKSLESSVVLLNNSKDIVPLGRLEDRKIAAVSVGATFEKEFVGTLSNYASISAFKLVNTNLQASADTLNARLKFFNTVILQVGDVALRDLPLQNLIQELAKTRQVLVVVYGNSGGLQFLDKINVPIIWTPVNSPAGAAFSAQAVFGGVALSGKLLQDVSPQIKKGAGYTTKASRLKYTVPEEVGIDSKELGRPIDRIVNEAIEQKATPGAVVMIVKDGKVIFNKGYGNHTYANGMPTRAGDIFDLASVTKIGATTMAAMRLYEEQKLKLDTNVGAYIPLARNTNKSDLTVRELLLHQAGLVAYIPFFEDLKPGDYSRDSSIFHPVKVADHYYLRANYFEDVMWPRMLKSGLSARGKYVYSDLSMYLMKDIIERLSTERLDKYVGKQFYAPLGMYTAGFNPRNRFPKSQIVPTEQDNYFRKTLIEGYVHDQGAAMAGGISGHAGLFSTANDMAILFQMILNGGTYGGKQYFQPETIDLFTTRQSNISRRGLGFDRWDPDRTNRYPSDLASSKSYGHTGYTGTCVWVDPEHKLIYIFLSNRVHPSVTNKLNSLRIRPRIQDAIYKAIRDGLD</sequence>
<organism evidence="3 4">
    <name type="scientific">Paradesertivirga mongoliensis</name>
    <dbReference type="NCBI Taxonomy" id="2100740"/>
    <lineage>
        <taxon>Bacteria</taxon>
        <taxon>Pseudomonadati</taxon>
        <taxon>Bacteroidota</taxon>
        <taxon>Sphingobacteriia</taxon>
        <taxon>Sphingobacteriales</taxon>
        <taxon>Sphingobacteriaceae</taxon>
        <taxon>Paradesertivirga</taxon>
    </lineage>
</organism>
<evidence type="ECO:0000259" key="2">
    <source>
        <dbReference type="Pfam" id="PF00144"/>
    </source>
</evidence>
<dbReference type="Gene3D" id="3.40.710.10">
    <property type="entry name" value="DD-peptidase/beta-lactamase superfamily"/>
    <property type="match status" value="1"/>
</dbReference>
<evidence type="ECO:0000313" key="4">
    <source>
        <dbReference type="Proteomes" id="UP001597387"/>
    </source>
</evidence>
<dbReference type="Pfam" id="PF00144">
    <property type="entry name" value="Beta-lactamase"/>
    <property type="match status" value="1"/>
</dbReference>
<dbReference type="EC" id="3.-.-.-" evidence="3"/>
<feature type="domain" description="Beta-lactamase-related" evidence="2">
    <location>
        <begin position="233"/>
        <end position="586"/>
    </location>
</feature>
<dbReference type="EMBL" id="JBHUHZ010000001">
    <property type="protein sequence ID" value="MFD2162053.1"/>
    <property type="molecule type" value="Genomic_DNA"/>
</dbReference>
<dbReference type="PANTHER" id="PTHR43283">
    <property type="entry name" value="BETA-LACTAMASE-RELATED"/>
    <property type="match status" value="1"/>
</dbReference>
<dbReference type="Proteomes" id="UP001597387">
    <property type="component" value="Unassembled WGS sequence"/>
</dbReference>
<protein>
    <submittedName>
        <fullName evidence="3">Serine hydrolase domain-containing protein</fullName>
        <ecNumber evidence="3">3.-.-.-</ecNumber>
    </submittedName>
</protein>
<dbReference type="GO" id="GO:0016787">
    <property type="term" value="F:hydrolase activity"/>
    <property type="evidence" value="ECO:0007669"/>
    <property type="project" value="UniProtKB-KW"/>
</dbReference>
<dbReference type="InterPro" id="IPR012338">
    <property type="entry name" value="Beta-lactam/transpept-like"/>
</dbReference>
<keyword evidence="1 3" id="KW-0378">Hydrolase</keyword>